<dbReference type="EMBL" id="CM042009">
    <property type="protein sequence ID" value="KAI3791094.1"/>
    <property type="molecule type" value="Genomic_DNA"/>
</dbReference>
<reference evidence="1 2" key="2">
    <citation type="journal article" date="2022" name="Mol. Ecol. Resour.">
        <title>The genomes of chicory, endive, great burdock and yacon provide insights into Asteraceae paleo-polyploidization history and plant inulin production.</title>
        <authorList>
            <person name="Fan W."/>
            <person name="Wang S."/>
            <person name="Wang H."/>
            <person name="Wang A."/>
            <person name="Jiang F."/>
            <person name="Liu H."/>
            <person name="Zhao H."/>
            <person name="Xu D."/>
            <person name="Zhang Y."/>
        </authorList>
    </citation>
    <scope>NUCLEOTIDE SEQUENCE [LARGE SCALE GENOMIC DNA]</scope>
    <source>
        <strain evidence="2">cv. Punajuju</strain>
        <tissue evidence="1">Leaves</tissue>
    </source>
</reference>
<proteinExistence type="predicted"/>
<gene>
    <name evidence="1" type="ORF">L2E82_04696</name>
</gene>
<dbReference type="Proteomes" id="UP001055811">
    <property type="component" value="Linkage Group LG01"/>
</dbReference>
<accession>A0ACB9H5E8</accession>
<organism evidence="1 2">
    <name type="scientific">Cichorium intybus</name>
    <name type="common">Chicory</name>
    <dbReference type="NCBI Taxonomy" id="13427"/>
    <lineage>
        <taxon>Eukaryota</taxon>
        <taxon>Viridiplantae</taxon>
        <taxon>Streptophyta</taxon>
        <taxon>Embryophyta</taxon>
        <taxon>Tracheophyta</taxon>
        <taxon>Spermatophyta</taxon>
        <taxon>Magnoliopsida</taxon>
        <taxon>eudicotyledons</taxon>
        <taxon>Gunneridae</taxon>
        <taxon>Pentapetalae</taxon>
        <taxon>asterids</taxon>
        <taxon>campanulids</taxon>
        <taxon>Asterales</taxon>
        <taxon>Asteraceae</taxon>
        <taxon>Cichorioideae</taxon>
        <taxon>Cichorieae</taxon>
        <taxon>Cichoriinae</taxon>
        <taxon>Cichorium</taxon>
    </lineage>
</organism>
<evidence type="ECO:0000313" key="2">
    <source>
        <dbReference type="Proteomes" id="UP001055811"/>
    </source>
</evidence>
<reference evidence="2" key="1">
    <citation type="journal article" date="2022" name="Mol. Ecol. Resour.">
        <title>The genomes of chicory, endive, great burdock and yacon provide insights into Asteraceae palaeo-polyploidization history and plant inulin production.</title>
        <authorList>
            <person name="Fan W."/>
            <person name="Wang S."/>
            <person name="Wang H."/>
            <person name="Wang A."/>
            <person name="Jiang F."/>
            <person name="Liu H."/>
            <person name="Zhao H."/>
            <person name="Xu D."/>
            <person name="Zhang Y."/>
        </authorList>
    </citation>
    <scope>NUCLEOTIDE SEQUENCE [LARGE SCALE GENOMIC DNA]</scope>
    <source>
        <strain evidence="2">cv. Punajuju</strain>
    </source>
</reference>
<keyword evidence="2" id="KW-1185">Reference proteome</keyword>
<evidence type="ECO:0000313" key="1">
    <source>
        <dbReference type="EMBL" id="KAI3791094.1"/>
    </source>
</evidence>
<protein>
    <submittedName>
        <fullName evidence="1">Uncharacterized protein</fullName>
    </submittedName>
</protein>
<name>A0ACB9H5E8_CICIN</name>
<sequence>MPPRAASLSASQLNQEGHQVSDCPEAKPQQLVCYNCNEVGHKRPDSPKLNNGGNNAGSRPANGAPTNNGETSGAEPDGDWGTCASAHG</sequence>
<comment type="caution">
    <text evidence="1">The sequence shown here is derived from an EMBL/GenBank/DDBJ whole genome shotgun (WGS) entry which is preliminary data.</text>
</comment>